<dbReference type="Proteomes" id="UP000054843">
    <property type="component" value="Unassembled WGS sequence"/>
</dbReference>
<reference evidence="1 2" key="1">
    <citation type="submission" date="2015-01" db="EMBL/GenBank/DDBJ databases">
        <title>Evolution of Trichinella species and genotypes.</title>
        <authorList>
            <person name="Korhonen P.K."/>
            <person name="Edoardo P."/>
            <person name="Giuseppe L.R."/>
            <person name="Gasser R.B."/>
        </authorList>
    </citation>
    <scope>NUCLEOTIDE SEQUENCE [LARGE SCALE GENOMIC DNA]</scope>
    <source>
        <strain evidence="1">ISS1980</strain>
    </source>
</reference>
<name>A0A0V1MTR3_9BILA</name>
<dbReference type="EMBL" id="JYDO01000042">
    <property type="protein sequence ID" value="KRZ75098.1"/>
    <property type="molecule type" value="Genomic_DNA"/>
</dbReference>
<gene>
    <name evidence="1" type="ORF">T10_12419</name>
</gene>
<comment type="caution">
    <text evidence="1">The sequence shown here is derived from an EMBL/GenBank/DDBJ whole genome shotgun (WGS) entry which is preliminary data.</text>
</comment>
<keyword evidence="2" id="KW-1185">Reference proteome</keyword>
<evidence type="ECO:0000313" key="2">
    <source>
        <dbReference type="Proteomes" id="UP000054843"/>
    </source>
</evidence>
<dbReference type="AlphaFoldDB" id="A0A0V1MTR3"/>
<sequence length="118" mass="13282">MRSGNYKFAKVDRDLQFSDDDSSILNAKPELSAVETYPTGSWEKELCQKENDTNSEIANHSNASLQLEENKNLRISIPLPAMLKKTRLWIVLSSLCGSEEYCTFLVTGHCSSESSEEM</sequence>
<accession>A0A0V1MTR3</accession>
<protein>
    <submittedName>
        <fullName evidence="1">Uncharacterized protein</fullName>
    </submittedName>
</protein>
<dbReference type="OrthoDB" id="10517549at2759"/>
<organism evidence="1 2">
    <name type="scientific">Trichinella papuae</name>
    <dbReference type="NCBI Taxonomy" id="268474"/>
    <lineage>
        <taxon>Eukaryota</taxon>
        <taxon>Metazoa</taxon>
        <taxon>Ecdysozoa</taxon>
        <taxon>Nematoda</taxon>
        <taxon>Enoplea</taxon>
        <taxon>Dorylaimia</taxon>
        <taxon>Trichinellida</taxon>
        <taxon>Trichinellidae</taxon>
        <taxon>Trichinella</taxon>
    </lineage>
</organism>
<proteinExistence type="predicted"/>
<evidence type="ECO:0000313" key="1">
    <source>
        <dbReference type="EMBL" id="KRZ75098.1"/>
    </source>
</evidence>